<protein>
    <submittedName>
        <fullName evidence="2">Uncharacterized protein</fullName>
    </submittedName>
</protein>
<reference evidence="2 3" key="1">
    <citation type="submission" date="2019-12" db="EMBL/GenBank/DDBJ databases">
        <authorList>
            <person name="Alioto T."/>
            <person name="Alioto T."/>
            <person name="Gomez Garrido J."/>
        </authorList>
    </citation>
    <scope>NUCLEOTIDE SEQUENCE [LARGE SCALE GENOMIC DNA]</scope>
</reference>
<evidence type="ECO:0000256" key="1">
    <source>
        <dbReference type="SAM" id="MobiDB-lite"/>
    </source>
</evidence>
<evidence type="ECO:0000313" key="3">
    <source>
        <dbReference type="Proteomes" id="UP000594638"/>
    </source>
</evidence>
<sequence length="153" mass="17132">MSDAKMKNEKDVSYTIHEFPIAMQIWPYEVVLELSERFGQQFYVHATLLPTEVEHDLPYIASLVSFPDSSVQFLDDLARGVVGPQFHEAASASGGHAGSTAGDGHDDESSAGAENDKTFAAMIVRYRRTTATMGLRLMRVEIAERHLQRDRCW</sequence>
<evidence type="ECO:0000313" key="2">
    <source>
        <dbReference type="EMBL" id="CAA3002938.1"/>
    </source>
</evidence>
<proteinExistence type="predicted"/>
<dbReference type="AlphaFoldDB" id="A0A8S0TCP3"/>
<organism evidence="2 3">
    <name type="scientific">Olea europaea subsp. europaea</name>
    <dbReference type="NCBI Taxonomy" id="158383"/>
    <lineage>
        <taxon>Eukaryota</taxon>
        <taxon>Viridiplantae</taxon>
        <taxon>Streptophyta</taxon>
        <taxon>Embryophyta</taxon>
        <taxon>Tracheophyta</taxon>
        <taxon>Spermatophyta</taxon>
        <taxon>Magnoliopsida</taxon>
        <taxon>eudicotyledons</taxon>
        <taxon>Gunneridae</taxon>
        <taxon>Pentapetalae</taxon>
        <taxon>asterids</taxon>
        <taxon>lamiids</taxon>
        <taxon>Lamiales</taxon>
        <taxon>Oleaceae</taxon>
        <taxon>Oleeae</taxon>
        <taxon>Olea</taxon>
    </lineage>
</organism>
<feature type="region of interest" description="Disordered" evidence="1">
    <location>
        <begin position="89"/>
        <end position="112"/>
    </location>
</feature>
<dbReference type="OrthoDB" id="1930729at2759"/>
<dbReference type="Proteomes" id="UP000594638">
    <property type="component" value="Unassembled WGS sequence"/>
</dbReference>
<dbReference type="EMBL" id="CACTIH010005897">
    <property type="protein sequence ID" value="CAA3002938.1"/>
    <property type="molecule type" value="Genomic_DNA"/>
</dbReference>
<gene>
    <name evidence="2" type="ORF">OLEA9_A031945</name>
</gene>
<accession>A0A8S0TCP3</accession>
<dbReference type="Gramene" id="OE9A031945T1">
    <property type="protein sequence ID" value="OE9A031945C1"/>
    <property type="gene ID" value="OE9A031945"/>
</dbReference>
<comment type="caution">
    <text evidence="2">The sequence shown here is derived from an EMBL/GenBank/DDBJ whole genome shotgun (WGS) entry which is preliminary data.</text>
</comment>
<name>A0A8S0TCP3_OLEEU</name>
<feature type="compositionally biased region" description="Low complexity" evidence="1">
    <location>
        <begin position="89"/>
        <end position="102"/>
    </location>
</feature>
<keyword evidence="3" id="KW-1185">Reference proteome</keyword>